<dbReference type="SUPFAM" id="SSF48452">
    <property type="entry name" value="TPR-like"/>
    <property type="match status" value="1"/>
</dbReference>
<dbReference type="PROSITE" id="PS50082">
    <property type="entry name" value="WD_REPEATS_2"/>
    <property type="match status" value="10"/>
</dbReference>
<dbReference type="Gene3D" id="3.30.200.20">
    <property type="entry name" value="Phosphorylase Kinase, domain 1"/>
    <property type="match status" value="1"/>
</dbReference>
<dbReference type="PROSITE" id="PS00678">
    <property type="entry name" value="WD_REPEATS_1"/>
    <property type="match status" value="4"/>
</dbReference>
<dbReference type="PROSITE" id="PS50294">
    <property type="entry name" value="WD_REPEATS_REGION"/>
    <property type="match status" value="3"/>
</dbReference>
<dbReference type="Proteomes" id="UP000483004">
    <property type="component" value="Unassembled WGS sequence"/>
</dbReference>
<feature type="repeat" description="WD" evidence="3">
    <location>
        <begin position="462"/>
        <end position="495"/>
    </location>
</feature>
<dbReference type="OrthoDB" id="3272402at2"/>
<dbReference type="InterPro" id="IPR001680">
    <property type="entry name" value="WD40_rpt"/>
</dbReference>
<feature type="repeat" description="WD" evidence="3">
    <location>
        <begin position="1055"/>
        <end position="1087"/>
    </location>
</feature>
<accession>A0A6L3W147</accession>
<dbReference type="PANTHER" id="PTHR22847">
    <property type="entry name" value="WD40 REPEAT PROTEIN"/>
    <property type="match status" value="1"/>
</dbReference>
<dbReference type="PROSITE" id="PS50011">
    <property type="entry name" value="PROTEIN_KINASE_DOM"/>
    <property type="match status" value="1"/>
</dbReference>
<dbReference type="Gene3D" id="2.130.10.10">
    <property type="entry name" value="YVTN repeat-like/Quinoprotein amine dehydrogenase"/>
    <property type="match status" value="5"/>
</dbReference>
<dbReference type="RefSeq" id="WP_151538412.1">
    <property type="nucleotide sequence ID" value="NZ_WBMR01000005.1"/>
</dbReference>
<feature type="domain" description="Protein kinase" evidence="4">
    <location>
        <begin position="20"/>
        <end position="314"/>
    </location>
</feature>
<dbReference type="Pfam" id="PF00400">
    <property type="entry name" value="WD40"/>
    <property type="match status" value="7"/>
</dbReference>
<feature type="repeat" description="WD" evidence="3">
    <location>
        <begin position="1172"/>
        <end position="1206"/>
    </location>
</feature>
<dbReference type="InterPro" id="IPR015943">
    <property type="entry name" value="WD40/YVTN_repeat-like_dom_sf"/>
</dbReference>
<feature type="repeat" description="WD" evidence="3">
    <location>
        <begin position="965"/>
        <end position="997"/>
    </location>
</feature>
<feature type="repeat" description="WD" evidence="3">
    <location>
        <begin position="516"/>
        <end position="557"/>
    </location>
</feature>
<evidence type="ECO:0000256" key="1">
    <source>
        <dbReference type="ARBA" id="ARBA00022574"/>
    </source>
</evidence>
<dbReference type="GO" id="GO:0005524">
    <property type="term" value="F:ATP binding"/>
    <property type="evidence" value="ECO:0007669"/>
    <property type="project" value="InterPro"/>
</dbReference>
<dbReference type="EMBL" id="WBMR01000005">
    <property type="protein sequence ID" value="KAB2388608.1"/>
    <property type="molecule type" value="Genomic_DNA"/>
</dbReference>
<feature type="repeat" description="WD" evidence="3">
    <location>
        <begin position="1145"/>
        <end position="1171"/>
    </location>
</feature>
<feature type="repeat" description="WD" evidence="3">
    <location>
        <begin position="1088"/>
        <end position="1129"/>
    </location>
</feature>
<dbReference type="InterPro" id="IPR000719">
    <property type="entry name" value="Prot_kinase_dom"/>
</dbReference>
<dbReference type="CDD" id="cd00200">
    <property type="entry name" value="WD40"/>
    <property type="match status" value="1"/>
</dbReference>
<dbReference type="SMART" id="SM00320">
    <property type="entry name" value="WD40"/>
    <property type="match status" value="11"/>
</dbReference>
<dbReference type="InterPro" id="IPR011990">
    <property type="entry name" value="TPR-like_helical_dom_sf"/>
</dbReference>
<dbReference type="Gene3D" id="1.10.510.10">
    <property type="entry name" value="Transferase(Phosphotransferase) domain 1"/>
    <property type="match status" value="1"/>
</dbReference>
<protein>
    <submittedName>
        <fullName evidence="5">Protein kinase</fullName>
    </submittedName>
</protein>
<evidence type="ECO:0000256" key="2">
    <source>
        <dbReference type="ARBA" id="ARBA00022737"/>
    </source>
</evidence>
<sequence length="1213" mass="128478">MADEDVALVWRPGEVILGLYEVRDVITSGGMGVVYRVLHRGWNVELAVKVPRPDLVAAGRGLREFEAEAATWVGLGAHPNTVKCVYVRTLGGVPRVFAEWLDGGSLADAVRDGRLYAGGGRAALRRVLDVAAQTARGLEHAHRAGHVHQDVKPANVLLDGDGTAKVTDFGLAGARAAAGEDVTVPPGASLLAGYGGMTPAYCSPEQAEAAERMRESGGPRPRLTRATDTWSWALTVLEMFVGHPPCPAGQVGAEVFAAFAEAGAEAAAFAGETDERLAAIPAMPGGLVALLRDCLAPAPEDRPRDMGRIADAVAKVYAEAVGEPYPRPEPLTAVRLADELSNQALSMLDLGRGDEAEALWRRAAEADPRNPHVAYNRGLHLWRTGERTDAEVVADLEEVRAAHPGEWEPAYLLGLLHLERGDPEAAEEALLAAGRAAPDVPEVTAALERAGAVPRPGAPRVLKRHDGPVNAVAFSGDGRFGLSAGEDEKVHVWDLAGRRFLMPGRGGPRRVRTLRTPGAEYGVRAISVDAQGGRAVFGGHDGPAQIWDLRAGRLSHELTAGPGMDVSGPGGLIGALIGGSLPYVPTVDVAMSADARLVATVHGDGAVRVWDASTGRCLRRLAEGHGTSYAHFASVDVDRDGEVAFGRDAETGVAHTWDTRTGGVLRTFGEPSFMAAMSADGGTVVTQEGTDHRARVRIWDRESGREVRTVNRPGGLGDEFAVSGDGRFAICCDQNAMELWELGTGRRLRSWPTPERAMVAALSPDGRRALIGDDEGEVALWDMPVPGPAAPWSYPLPREAADRLREDGVVDRALDRTAELMAEGRFAAAADEIRRARAVPGYRRHRVLLDRWQDVARDGRRAALSDAWVRDVPAIVGEPRVPPATSHGGHLVLTGGEDGTVQVWDLARGERRHALAGHEGPVHSLALVGDGPLALSGGRDGTVRVWDVESGAVLHVLDGHGGEVTVAVSADGRVAASGGEDGAVRVWNPETGEIVCRLAERHSTVISRLLLSGDGSRVVSTASGDHWAPHIWDARTGNRLHVLPPDLGGGWGADALALSGHGDVLLSGHQDGTVQLWDVRTGKALHTMTGHGGSVRKVAVCADGTRGLSLGADATAWIWDLRSGEGLPVPGAGGVDAWFAAIAADGRFAVTDGRDDQVRVWDLRTGECLRVLGRHDASVEGLGLSGNGRVVTSLDHNGVVRVWELDWEFDFSR</sequence>
<evidence type="ECO:0000313" key="5">
    <source>
        <dbReference type="EMBL" id="KAB2388608.1"/>
    </source>
</evidence>
<keyword evidence="6" id="KW-1185">Reference proteome</keyword>
<name>A0A6L3W147_9ACTN</name>
<dbReference type="PANTHER" id="PTHR22847:SF637">
    <property type="entry name" value="WD REPEAT DOMAIN 5B"/>
    <property type="match status" value="1"/>
</dbReference>
<dbReference type="AlphaFoldDB" id="A0A6L3W147"/>
<dbReference type="Pfam" id="PF00069">
    <property type="entry name" value="Pkinase"/>
    <property type="match status" value="1"/>
</dbReference>
<keyword evidence="5" id="KW-0808">Transferase</keyword>
<evidence type="ECO:0000259" key="4">
    <source>
        <dbReference type="PROSITE" id="PS50011"/>
    </source>
</evidence>
<reference evidence="5 6" key="1">
    <citation type="submission" date="2019-09" db="EMBL/GenBank/DDBJ databases">
        <title>Actinomadura physcomitrii sp. nov., a novel actinomycete isolated from moss [Physcomitrium sphaericum (Ludw) Fuernr].</title>
        <authorList>
            <person name="Liu C."/>
            <person name="Zhuang X."/>
        </authorList>
    </citation>
    <scope>NUCLEOTIDE SEQUENCE [LARGE SCALE GENOMIC DNA]</scope>
    <source>
        <strain evidence="5 6">CYP1-1B</strain>
    </source>
</reference>
<evidence type="ECO:0000256" key="3">
    <source>
        <dbReference type="PROSITE-ProRule" id="PRU00221"/>
    </source>
</evidence>
<dbReference type="SUPFAM" id="SSF56112">
    <property type="entry name" value="Protein kinase-like (PK-like)"/>
    <property type="match status" value="1"/>
</dbReference>
<dbReference type="Gene3D" id="1.25.40.10">
    <property type="entry name" value="Tetratricopeptide repeat domain"/>
    <property type="match status" value="1"/>
</dbReference>
<evidence type="ECO:0000313" key="6">
    <source>
        <dbReference type="Proteomes" id="UP000483004"/>
    </source>
</evidence>
<dbReference type="PRINTS" id="PR00320">
    <property type="entry name" value="GPROTEINBRPT"/>
</dbReference>
<feature type="repeat" description="WD" evidence="3">
    <location>
        <begin position="915"/>
        <end position="956"/>
    </location>
</feature>
<keyword evidence="1 3" id="KW-0853">WD repeat</keyword>
<feature type="repeat" description="WD" evidence="3">
    <location>
        <begin position="589"/>
        <end position="620"/>
    </location>
</feature>
<dbReference type="InterPro" id="IPR019775">
    <property type="entry name" value="WD40_repeat_CS"/>
</dbReference>
<keyword evidence="5" id="KW-0418">Kinase</keyword>
<dbReference type="InterPro" id="IPR020472">
    <property type="entry name" value="WD40_PAC1"/>
</dbReference>
<organism evidence="5 6">
    <name type="scientific">Actinomadura montaniterrae</name>
    <dbReference type="NCBI Taxonomy" id="1803903"/>
    <lineage>
        <taxon>Bacteria</taxon>
        <taxon>Bacillati</taxon>
        <taxon>Actinomycetota</taxon>
        <taxon>Actinomycetes</taxon>
        <taxon>Streptosporangiales</taxon>
        <taxon>Thermomonosporaceae</taxon>
        <taxon>Actinomadura</taxon>
    </lineage>
</organism>
<dbReference type="SMART" id="SM00220">
    <property type="entry name" value="S_TKc"/>
    <property type="match status" value="1"/>
</dbReference>
<dbReference type="InterPro" id="IPR011009">
    <property type="entry name" value="Kinase-like_dom_sf"/>
</dbReference>
<dbReference type="GO" id="GO:0004672">
    <property type="term" value="F:protein kinase activity"/>
    <property type="evidence" value="ECO:0007669"/>
    <property type="project" value="InterPro"/>
</dbReference>
<comment type="caution">
    <text evidence="5">The sequence shown here is derived from an EMBL/GenBank/DDBJ whole genome shotgun (WGS) entry which is preliminary data.</text>
</comment>
<gene>
    <name evidence="5" type="ORF">F9B16_03890</name>
</gene>
<dbReference type="SUPFAM" id="SSF50998">
    <property type="entry name" value="Quinoprotein alcohol dehydrogenase-like"/>
    <property type="match status" value="2"/>
</dbReference>
<proteinExistence type="predicted"/>
<keyword evidence="2" id="KW-0677">Repeat</keyword>
<dbReference type="CDD" id="cd14014">
    <property type="entry name" value="STKc_PknB_like"/>
    <property type="match status" value="1"/>
</dbReference>
<feature type="repeat" description="WD" evidence="3">
    <location>
        <begin position="889"/>
        <end position="914"/>
    </location>
</feature>
<dbReference type="InterPro" id="IPR011047">
    <property type="entry name" value="Quinoprotein_ADH-like_sf"/>
</dbReference>